<sequence>MISLLFLYSTTTLATVTIQRLEIQMHDNGHITFN</sequence>
<accession>A0A2P2ML47</accession>
<name>A0A2P2ML47_RHIMU</name>
<dbReference type="AlphaFoldDB" id="A0A2P2ML47"/>
<organism evidence="1">
    <name type="scientific">Rhizophora mucronata</name>
    <name type="common">Asiatic mangrove</name>
    <dbReference type="NCBI Taxonomy" id="61149"/>
    <lineage>
        <taxon>Eukaryota</taxon>
        <taxon>Viridiplantae</taxon>
        <taxon>Streptophyta</taxon>
        <taxon>Embryophyta</taxon>
        <taxon>Tracheophyta</taxon>
        <taxon>Spermatophyta</taxon>
        <taxon>Magnoliopsida</taxon>
        <taxon>eudicotyledons</taxon>
        <taxon>Gunneridae</taxon>
        <taxon>Pentapetalae</taxon>
        <taxon>rosids</taxon>
        <taxon>fabids</taxon>
        <taxon>Malpighiales</taxon>
        <taxon>Rhizophoraceae</taxon>
        <taxon>Rhizophora</taxon>
    </lineage>
</organism>
<protein>
    <submittedName>
        <fullName evidence="1">Uncharacterized protein</fullName>
    </submittedName>
</protein>
<reference evidence="1" key="1">
    <citation type="submission" date="2018-02" db="EMBL/GenBank/DDBJ databases">
        <title>Rhizophora mucronata_Transcriptome.</title>
        <authorList>
            <person name="Meera S.P."/>
            <person name="Sreeshan A."/>
            <person name="Augustine A."/>
        </authorList>
    </citation>
    <scope>NUCLEOTIDE SEQUENCE</scope>
    <source>
        <tissue evidence="1">Leaf</tissue>
    </source>
</reference>
<evidence type="ECO:0000313" key="1">
    <source>
        <dbReference type="EMBL" id="MBX30946.1"/>
    </source>
</evidence>
<proteinExistence type="predicted"/>
<dbReference type="EMBL" id="GGEC01050462">
    <property type="protein sequence ID" value="MBX30946.1"/>
    <property type="molecule type" value="Transcribed_RNA"/>
</dbReference>